<evidence type="ECO:0000313" key="2">
    <source>
        <dbReference type="EMBL" id="MBB5784627.1"/>
    </source>
</evidence>
<keyword evidence="1" id="KW-0472">Membrane</keyword>
<evidence type="ECO:0008006" key="4">
    <source>
        <dbReference type="Google" id="ProtNLM"/>
    </source>
</evidence>
<gene>
    <name evidence="2" type="ORF">HD596_011383</name>
</gene>
<evidence type="ECO:0000313" key="3">
    <source>
        <dbReference type="Proteomes" id="UP000579153"/>
    </source>
</evidence>
<feature type="transmembrane region" description="Helical" evidence="1">
    <location>
        <begin position="59"/>
        <end position="77"/>
    </location>
</feature>
<dbReference type="Proteomes" id="UP000579153">
    <property type="component" value="Unassembled WGS sequence"/>
</dbReference>
<sequence>MFAFALVAGALFVLLYALRPQRPLALVRRVSVAAGAMLTYAWHSFPWQVIVRASPAADLAGNAVMTVAAAVLLVFAARRVAA</sequence>
<protein>
    <recommendedName>
        <fullName evidence="4">Acyltransferase</fullName>
    </recommendedName>
</protein>
<keyword evidence="1" id="KW-1133">Transmembrane helix</keyword>
<keyword evidence="3" id="KW-1185">Reference proteome</keyword>
<keyword evidence="1" id="KW-0812">Transmembrane</keyword>
<organism evidence="2 3">
    <name type="scientific">Nonomuraea jabiensis</name>
    <dbReference type="NCBI Taxonomy" id="882448"/>
    <lineage>
        <taxon>Bacteria</taxon>
        <taxon>Bacillati</taxon>
        <taxon>Actinomycetota</taxon>
        <taxon>Actinomycetes</taxon>
        <taxon>Streptosporangiales</taxon>
        <taxon>Streptosporangiaceae</taxon>
        <taxon>Nonomuraea</taxon>
    </lineage>
</organism>
<accession>A0A7W9GJ11</accession>
<proteinExistence type="predicted"/>
<dbReference type="AlphaFoldDB" id="A0A7W9GJ11"/>
<evidence type="ECO:0000256" key="1">
    <source>
        <dbReference type="SAM" id="Phobius"/>
    </source>
</evidence>
<dbReference type="RefSeq" id="WP_185077544.1">
    <property type="nucleotide sequence ID" value="NZ_JACHMB010000001.1"/>
</dbReference>
<dbReference type="EMBL" id="JACHMB010000001">
    <property type="protein sequence ID" value="MBB5784627.1"/>
    <property type="molecule type" value="Genomic_DNA"/>
</dbReference>
<reference evidence="2 3" key="1">
    <citation type="submission" date="2020-08" db="EMBL/GenBank/DDBJ databases">
        <title>Sequencing the genomes of 1000 actinobacteria strains.</title>
        <authorList>
            <person name="Klenk H.-P."/>
        </authorList>
    </citation>
    <scope>NUCLEOTIDE SEQUENCE [LARGE SCALE GENOMIC DNA]</scope>
    <source>
        <strain evidence="2 3">DSM 45507</strain>
    </source>
</reference>
<name>A0A7W9GJ11_9ACTN</name>
<comment type="caution">
    <text evidence="2">The sequence shown here is derived from an EMBL/GenBank/DDBJ whole genome shotgun (WGS) entry which is preliminary data.</text>
</comment>